<sequence>METSATSRRVTADPERLQPAPTLNNTSASRNREAEAQHIFERLIIGRTVLRKGWRLWVMSELFKLNDGPLRVQVKIKLLSFLKDTHYN</sequence>
<dbReference type="EMBL" id="MOBI01000007">
    <property type="protein sequence ID" value="RON02456.1"/>
    <property type="molecule type" value="Genomic_DNA"/>
</dbReference>
<proteinExistence type="predicted"/>
<dbReference type="Proteomes" id="UP000284684">
    <property type="component" value="Unassembled WGS sequence"/>
</dbReference>
<gene>
    <name evidence="2" type="ORF">BK658_06190</name>
</gene>
<protein>
    <submittedName>
        <fullName evidence="2">Uncharacterized protein</fullName>
    </submittedName>
</protein>
<comment type="caution">
    <text evidence="2">The sequence shown here is derived from an EMBL/GenBank/DDBJ whole genome shotgun (WGS) entry which is preliminary data.</text>
</comment>
<organism evidence="2 3">
    <name type="scientific">Pseudomonas brassicacearum</name>
    <dbReference type="NCBI Taxonomy" id="930166"/>
    <lineage>
        <taxon>Bacteria</taxon>
        <taxon>Pseudomonadati</taxon>
        <taxon>Pseudomonadota</taxon>
        <taxon>Gammaproteobacteria</taxon>
        <taxon>Pseudomonadales</taxon>
        <taxon>Pseudomonadaceae</taxon>
        <taxon>Pseudomonas</taxon>
    </lineage>
</organism>
<dbReference type="AlphaFoldDB" id="A0A423GX18"/>
<name>A0A423GX18_9PSED</name>
<evidence type="ECO:0000256" key="1">
    <source>
        <dbReference type="SAM" id="MobiDB-lite"/>
    </source>
</evidence>
<dbReference type="RefSeq" id="WP_123581581.1">
    <property type="nucleotide sequence ID" value="NZ_MOBI01000007.1"/>
</dbReference>
<accession>A0A423GX18</accession>
<evidence type="ECO:0000313" key="2">
    <source>
        <dbReference type="EMBL" id="RON02456.1"/>
    </source>
</evidence>
<evidence type="ECO:0000313" key="3">
    <source>
        <dbReference type="Proteomes" id="UP000284684"/>
    </source>
</evidence>
<reference evidence="2 3" key="1">
    <citation type="submission" date="2016-10" db="EMBL/GenBank/DDBJ databases">
        <title>Comparative genome analysis of multiple Pseudomonas spp. focuses on biocontrol and plant growth promoting traits.</title>
        <authorList>
            <person name="Tao X.-Y."/>
            <person name="Taylor C.G."/>
        </authorList>
    </citation>
    <scope>NUCLEOTIDE SEQUENCE [LARGE SCALE GENOMIC DNA]</scope>
    <source>
        <strain evidence="2 3">37D10</strain>
    </source>
</reference>
<feature type="region of interest" description="Disordered" evidence="1">
    <location>
        <begin position="1"/>
        <end position="31"/>
    </location>
</feature>